<evidence type="ECO:0000256" key="6">
    <source>
        <dbReference type="SAM" id="MobiDB-lite"/>
    </source>
</evidence>
<reference evidence="9 10" key="1">
    <citation type="journal article" date="2020" name="Genomics">
        <title>Complete, high-quality genomes from long-read metagenomic sequencing of two wolf lichen thalli reveals enigmatic genome architecture.</title>
        <authorList>
            <person name="McKenzie S.K."/>
            <person name="Walston R.F."/>
            <person name="Allen J.L."/>
        </authorList>
    </citation>
    <scope>NUCLEOTIDE SEQUENCE [LARGE SCALE GENOMIC DNA]</scope>
    <source>
        <strain evidence="9">WasteWater1</strain>
    </source>
</reference>
<evidence type="ECO:0000256" key="3">
    <source>
        <dbReference type="ARBA" id="ARBA00022692"/>
    </source>
</evidence>
<dbReference type="CDD" id="cd06179">
    <property type="entry name" value="MFS_TRI12_like"/>
    <property type="match status" value="1"/>
</dbReference>
<evidence type="ECO:0000256" key="2">
    <source>
        <dbReference type="ARBA" id="ARBA00022448"/>
    </source>
</evidence>
<name>A0A8H6C8U4_9LECA</name>
<sequence length="587" mass="63091">MSKEVISNHVEEFSGDPSFPPADLSKVEIITLEDDPHRAALEDDYKQKLPGKTWAAVFFLGFTFQPALAFSILGVFPIISVIAMDVQGTTTNSAWMSSGWTLGGTIAFAIAGRISDIFGRRYVLLIGQLILIVSYIIGATANSLNQLIAAMAVGGFGTGTALVLYPGLSEILPNRYRSVGLAWTEFNLVPMSIFGSLAGHALAQNATWRWIFIIGGITAVISLVGTAVFYFPPPRPHAVAHISRGQLLKELDYVGFFLYTVGLTILLVGLYQGGNTRIWHSAGVVAPIVLGGIAFIGCFVWEFSGVAKRPLFPFYMFKKGREFTSLIVCIFVTGFCYYAMTSLIPQQLLHVYSTNKIKLGELQMAAGAGNVFGGVVMGALVHKFKHVHIQLMIAVAMQMLFLGLSALDTPKTTAMTLAFHFFATVPFAWVTVACYVTASLHIPQKDLGIAQGSIGTFRFLGGAIGSTALNIIINEKSAEKLSGYIAKAVLPLGLPQAKLQAFSAALAAGKPLAVKGVTPAMAAAGLAASREAWAYAFRIAFLATIPFGVIATIVAYFVADPSKYFTQHVAIHLETDKVDERGRSEHA</sequence>
<comment type="caution">
    <text evidence="9">The sequence shown here is derived from an EMBL/GenBank/DDBJ whole genome shotgun (WGS) entry which is preliminary data.</text>
</comment>
<dbReference type="Pfam" id="PF06609">
    <property type="entry name" value="TRI12"/>
    <property type="match status" value="1"/>
</dbReference>
<evidence type="ECO:0000256" key="5">
    <source>
        <dbReference type="ARBA" id="ARBA00023136"/>
    </source>
</evidence>
<keyword evidence="10" id="KW-1185">Reference proteome</keyword>
<feature type="transmembrane region" description="Helical" evidence="7">
    <location>
        <begin position="364"/>
        <end position="382"/>
    </location>
</feature>
<feature type="transmembrane region" description="Helical" evidence="7">
    <location>
        <begin position="122"/>
        <end position="141"/>
    </location>
</feature>
<dbReference type="InterPro" id="IPR053791">
    <property type="entry name" value="MFS_Tri12-like"/>
</dbReference>
<dbReference type="PROSITE" id="PS50850">
    <property type="entry name" value="MFS"/>
    <property type="match status" value="1"/>
</dbReference>
<feature type="transmembrane region" description="Helical" evidence="7">
    <location>
        <begin position="278"/>
        <end position="303"/>
    </location>
</feature>
<dbReference type="InterPro" id="IPR005829">
    <property type="entry name" value="Sugar_transporter_CS"/>
</dbReference>
<keyword evidence="3 7" id="KW-0812">Transmembrane</keyword>
<feature type="transmembrane region" description="Helical" evidence="7">
    <location>
        <begin position="251"/>
        <end position="272"/>
    </location>
</feature>
<feature type="transmembrane region" description="Helical" evidence="7">
    <location>
        <begin position="94"/>
        <end position="115"/>
    </location>
</feature>
<dbReference type="PROSITE" id="PS00216">
    <property type="entry name" value="SUGAR_TRANSPORT_1"/>
    <property type="match status" value="1"/>
</dbReference>
<proteinExistence type="predicted"/>
<evidence type="ECO:0000256" key="1">
    <source>
        <dbReference type="ARBA" id="ARBA00004141"/>
    </source>
</evidence>
<dbReference type="InterPro" id="IPR036259">
    <property type="entry name" value="MFS_trans_sf"/>
</dbReference>
<dbReference type="RefSeq" id="XP_037148497.1">
    <property type="nucleotide sequence ID" value="XM_037296515.1"/>
</dbReference>
<dbReference type="InterPro" id="IPR020846">
    <property type="entry name" value="MFS_dom"/>
</dbReference>
<evidence type="ECO:0000256" key="7">
    <source>
        <dbReference type="SAM" id="Phobius"/>
    </source>
</evidence>
<keyword evidence="2" id="KW-0813">Transport</keyword>
<dbReference type="Gene3D" id="1.20.1250.20">
    <property type="entry name" value="MFS general substrate transporter like domains"/>
    <property type="match status" value="2"/>
</dbReference>
<keyword evidence="4 7" id="KW-1133">Transmembrane helix</keyword>
<evidence type="ECO:0000313" key="9">
    <source>
        <dbReference type="EMBL" id="KAF6219062.1"/>
    </source>
</evidence>
<dbReference type="AlphaFoldDB" id="A0A8H6C8U4"/>
<dbReference type="PANTHER" id="PTHR23501:SF109">
    <property type="entry name" value="MAJOR FACILITATOR SUPERFAMILY (MFS) PROFILE DOMAIN-CONTAINING PROTEIN-RELATED"/>
    <property type="match status" value="1"/>
</dbReference>
<feature type="transmembrane region" description="Helical" evidence="7">
    <location>
        <begin position="539"/>
        <end position="559"/>
    </location>
</feature>
<feature type="transmembrane region" description="Helical" evidence="7">
    <location>
        <begin position="389"/>
        <end position="407"/>
    </location>
</feature>
<feature type="transmembrane region" description="Helical" evidence="7">
    <location>
        <begin position="147"/>
        <end position="168"/>
    </location>
</feature>
<protein>
    <recommendedName>
        <fullName evidence="8">Major facilitator superfamily (MFS) profile domain-containing protein</fullName>
    </recommendedName>
</protein>
<dbReference type="InterPro" id="IPR010573">
    <property type="entry name" value="MFS_Str1/Tri12-like"/>
</dbReference>
<comment type="subcellular location">
    <subcellularLocation>
        <location evidence="1">Membrane</location>
        <topology evidence="1">Multi-pass membrane protein</topology>
    </subcellularLocation>
</comment>
<dbReference type="EMBL" id="JACCJB010000021">
    <property type="protein sequence ID" value="KAF6219062.1"/>
    <property type="molecule type" value="Genomic_DNA"/>
</dbReference>
<dbReference type="GO" id="GO:0005886">
    <property type="term" value="C:plasma membrane"/>
    <property type="evidence" value="ECO:0007669"/>
    <property type="project" value="TreeGrafter"/>
</dbReference>
<dbReference type="Proteomes" id="UP000593566">
    <property type="component" value="Unassembled WGS sequence"/>
</dbReference>
<accession>A0A8H6C8U4</accession>
<evidence type="ECO:0000259" key="8">
    <source>
        <dbReference type="PROSITE" id="PS50850"/>
    </source>
</evidence>
<feature type="domain" description="Major facilitator superfamily (MFS) profile" evidence="8">
    <location>
        <begin position="55"/>
        <end position="563"/>
    </location>
</feature>
<dbReference type="GeneID" id="59334012"/>
<feature type="transmembrane region" description="Helical" evidence="7">
    <location>
        <begin position="54"/>
        <end position="82"/>
    </location>
</feature>
<evidence type="ECO:0000313" key="10">
    <source>
        <dbReference type="Proteomes" id="UP000593566"/>
    </source>
</evidence>
<dbReference type="GO" id="GO:0022857">
    <property type="term" value="F:transmembrane transporter activity"/>
    <property type="evidence" value="ECO:0007669"/>
    <property type="project" value="InterPro"/>
</dbReference>
<feature type="transmembrane region" description="Helical" evidence="7">
    <location>
        <begin position="323"/>
        <end position="344"/>
    </location>
</feature>
<gene>
    <name evidence="9" type="ORF">HO133_005606</name>
</gene>
<feature type="region of interest" description="Disordered" evidence="6">
    <location>
        <begin position="1"/>
        <end position="21"/>
    </location>
</feature>
<feature type="transmembrane region" description="Helical" evidence="7">
    <location>
        <begin position="208"/>
        <end position="231"/>
    </location>
</feature>
<dbReference type="SUPFAM" id="SSF103473">
    <property type="entry name" value="MFS general substrate transporter"/>
    <property type="match status" value="1"/>
</dbReference>
<dbReference type="PANTHER" id="PTHR23501">
    <property type="entry name" value="MAJOR FACILITATOR SUPERFAMILY"/>
    <property type="match status" value="1"/>
</dbReference>
<feature type="transmembrane region" description="Helical" evidence="7">
    <location>
        <begin position="419"/>
        <end position="438"/>
    </location>
</feature>
<evidence type="ECO:0000256" key="4">
    <source>
        <dbReference type="ARBA" id="ARBA00022989"/>
    </source>
</evidence>
<organism evidence="9 10">
    <name type="scientific">Letharia lupina</name>
    <dbReference type="NCBI Taxonomy" id="560253"/>
    <lineage>
        <taxon>Eukaryota</taxon>
        <taxon>Fungi</taxon>
        <taxon>Dikarya</taxon>
        <taxon>Ascomycota</taxon>
        <taxon>Pezizomycotina</taxon>
        <taxon>Lecanoromycetes</taxon>
        <taxon>OSLEUM clade</taxon>
        <taxon>Lecanoromycetidae</taxon>
        <taxon>Lecanorales</taxon>
        <taxon>Lecanorineae</taxon>
        <taxon>Parmeliaceae</taxon>
        <taxon>Letharia</taxon>
    </lineage>
</organism>
<keyword evidence="5 7" id="KW-0472">Membrane</keyword>